<dbReference type="GO" id="GO:0006397">
    <property type="term" value="P:mRNA processing"/>
    <property type="evidence" value="ECO:0007669"/>
    <property type="project" value="InterPro"/>
</dbReference>
<name>A0A445I814_GLYSO</name>
<dbReference type="InterPro" id="IPR044976">
    <property type="entry name" value="FIPS5/FIPS3-like"/>
</dbReference>
<evidence type="ECO:0000313" key="2">
    <source>
        <dbReference type="EMBL" id="RZB82149.1"/>
    </source>
</evidence>
<feature type="compositionally biased region" description="Basic and acidic residues" evidence="1">
    <location>
        <begin position="257"/>
        <end position="273"/>
    </location>
</feature>
<dbReference type="PANTHER" id="PTHR36884:SF4">
    <property type="entry name" value="FIP1[III]-LIKE PROTEIN"/>
    <property type="match status" value="1"/>
</dbReference>
<reference evidence="2 3" key="1">
    <citation type="submission" date="2018-09" db="EMBL/GenBank/DDBJ databases">
        <title>A high-quality reference genome of wild soybean provides a powerful tool to mine soybean genomes.</title>
        <authorList>
            <person name="Xie M."/>
            <person name="Chung C.Y.L."/>
            <person name="Li M.-W."/>
            <person name="Wong F.-L."/>
            <person name="Chan T.-F."/>
            <person name="Lam H.-M."/>
        </authorList>
    </citation>
    <scope>NUCLEOTIDE SEQUENCE [LARGE SCALE GENOMIC DNA]</scope>
    <source>
        <strain evidence="3">cv. W05</strain>
        <tissue evidence="2">Hypocotyl of etiolated seedlings</tissue>
    </source>
</reference>
<accession>A0A445I814</accession>
<evidence type="ECO:0000256" key="1">
    <source>
        <dbReference type="SAM" id="MobiDB-lite"/>
    </source>
</evidence>
<feature type="region of interest" description="Disordered" evidence="1">
    <location>
        <begin position="257"/>
        <end position="300"/>
    </location>
</feature>
<gene>
    <name evidence="2" type="ORF">D0Y65_031370</name>
</gene>
<comment type="caution">
    <text evidence="2">The sequence shown here is derived from an EMBL/GenBank/DDBJ whole genome shotgun (WGS) entry which is preliminary data.</text>
</comment>
<dbReference type="PANTHER" id="PTHR36884">
    <property type="entry name" value="FIP1[III]-LIKE PROTEIN"/>
    <property type="match status" value="1"/>
</dbReference>
<protein>
    <submittedName>
        <fullName evidence="2">Uncharacterized protein</fullName>
    </submittedName>
</protein>
<dbReference type="EMBL" id="QZWG01000011">
    <property type="protein sequence ID" value="RZB82149.1"/>
    <property type="molecule type" value="Genomic_DNA"/>
</dbReference>
<keyword evidence="3" id="KW-1185">Reference proteome</keyword>
<feature type="region of interest" description="Disordered" evidence="1">
    <location>
        <begin position="195"/>
        <end position="239"/>
    </location>
</feature>
<dbReference type="AlphaFoldDB" id="A0A445I814"/>
<sequence length="300" mass="34577">MTCVLAPTGSQGSFLQNIHLFLIKRDSVKNYAYGSTVNVNLGGSGRDKHAWDNRDSNWSCDYTDTAEHEDFRIYPVKEYQFYRSPSKFLNWTEDEIIFRHHETHATSLFTTVQSDDLPLQQHQLSMPKRHNDKYFKGSSKIMCRSQGGQAVLRCRKSVDLIHGEGKGKMGKYGQEHSQVRSSRVLCNGRLENVNQGIAKKRKRASVPRRDPSEGPVVTDSVNKKRMSQNKNSSDQYIGGYDSQKILDSLAKMEKHKERFKQPMTMKKEAEESFKLNNDSIVDTGEMKQHRPTRKRRWIGN</sequence>
<organism evidence="2 3">
    <name type="scientific">Glycine soja</name>
    <name type="common">Wild soybean</name>
    <dbReference type="NCBI Taxonomy" id="3848"/>
    <lineage>
        <taxon>Eukaryota</taxon>
        <taxon>Viridiplantae</taxon>
        <taxon>Streptophyta</taxon>
        <taxon>Embryophyta</taxon>
        <taxon>Tracheophyta</taxon>
        <taxon>Spermatophyta</taxon>
        <taxon>Magnoliopsida</taxon>
        <taxon>eudicotyledons</taxon>
        <taxon>Gunneridae</taxon>
        <taxon>Pentapetalae</taxon>
        <taxon>rosids</taxon>
        <taxon>fabids</taxon>
        <taxon>Fabales</taxon>
        <taxon>Fabaceae</taxon>
        <taxon>Papilionoideae</taxon>
        <taxon>50 kb inversion clade</taxon>
        <taxon>NPAAA clade</taxon>
        <taxon>indigoferoid/millettioid clade</taxon>
        <taxon>Phaseoleae</taxon>
        <taxon>Glycine</taxon>
        <taxon>Glycine subgen. Soja</taxon>
    </lineage>
</organism>
<dbReference type="Proteomes" id="UP000289340">
    <property type="component" value="Chromosome 11"/>
</dbReference>
<evidence type="ECO:0000313" key="3">
    <source>
        <dbReference type="Proteomes" id="UP000289340"/>
    </source>
</evidence>
<proteinExistence type="predicted"/>
<feature type="compositionally biased region" description="Basic residues" evidence="1">
    <location>
        <begin position="289"/>
        <end position="300"/>
    </location>
</feature>